<evidence type="ECO:0000259" key="4">
    <source>
        <dbReference type="Pfam" id="PF13193"/>
    </source>
</evidence>
<evidence type="ECO:0000256" key="1">
    <source>
        <dbReference type="ARBA" id="ARBA00006432"/>
    </source>
</evidence>
<dbReference type="RefSeq" id="XP_031007299.1">
    <property type="nucleotide sequence ID" value="XM_031148426.1"/>
</dbReference>
<dbReference type="GeneID" id="41983654"/>
<proteinExistence type="inferred from homology"/>
<dbReference type="GO" id="GO:0044539">
    <property type="term" value="P:long-chain fatty acid import into cell"/>
    <property type="evidence" value="ECO:0007669"/>
    <property type="project" value="TreeGrafter"/>
</dbReference>
<dbReference type="InterPro" id="IPR042099">
    <property type="entry name" value="ANL_N_sf"/>
</dbReference>
<gene>
    <name evidence="5" type="primary">FAT1_1</name>
    <name evidence="5" type="ORF">LHYA1_G003456</name>
</gene>
<dbReference type="Proteomes" id="UP000431533">
    <property type="component" value="Unassembled WGS sequence"/>
</dbReference>
<dbReference type="AlphaFoldDB" id="A0A8H8U2W4"/>
<dbReference type="OrthoDB" id="10253869at2759"/>
<dbReference type="GO" id="GO:0005777">
    <property type="term" value="C:peroxisome"/>
    <property type="evidence" value="ECO:0007669"/>
    <property type="project" value="TreeGrafter"/>
</dbReference>
<dbReference type="GO" id="GO:0004467">
    <property type="term" value="F:long-chain fatty acid-CoA ligase activity"/>
    <property type="evidence" value="ECO:0007669"/>
    <property type="project" value="TreeGrafter"/>
</dbReference>
<dbReference type="SUPFAM" id="SSF56801">
    <property type="entry name" value="Acetyl-CoA synthetase-like"/>
    <property type="match status" value="1"/>
</dbReference>
<dbReference type="GO" id="GO:0005324">
    <property type="term" value="F:long-chain fatty acid transmembrane transporter activity"/>
    <property type="evidence" value="ECO:0007669"/>
    <property type="project" value="TreeGrafter"/>
</dbReference>
<feature type="domain" description="AMP-dependent synthetase/ligase" evidence="3">
    <location>
        <begin position="68"/>
        <end position="429"/>
    </location>
</feature>
<dbReference type="PROSITE" id="PS00455">
    <property type="entry name" value="AMP_BINDING"/>
    <property type="match status" value="1"/>
</dbReference>
<comment type="similarity">
    <text evidence="1">Belongs to the ATP-dependent AMP-binding enzyme family.</text>
</comment>
<feature type="domain" description="AMP-binding enzyme C-terminal" evidence="4">
    <location>
        <begin position="504"/>
        <end position="577"/>
    </location>
</feature>
<organism evidence="5 6">
    <name type="scientific">Lachnellula hyalina</name>
    <dbReference type="NCBI Taxonomy" id="1316788"/>
    <lineage>
        <taxon>Eukaryota</taxon>
        <taxon>Fungi</taxon>
        <taxon>Dikarya</taxon>
        <taxon>Ascomycota</taxon>
        <taxon>Pezizomycotina</taxon>
        <taxon>Leotiomycetes</taxon>
        <taxon>Helotiales</taxon>
        <taxon>Lachnaceae</taxon>
        <taxon>Lachnellula</taxon>
    </lineage>
</organism>
<evidence type="ECO:0000313" key="5">
    <source>
        <dbReference type="EMBL" id="TVY28511.1"/>
    </source>
</evidence>
<dbReference type="InterPro" id="IPR000873">
    <property type="entry name" value="AMP-dep_synth/lig_dom"/>
</dbReference>
<keyword evidence="2" id="KW-0436">Ligase</keyword>
<evidence type="ECO:0000313" key="6">
    <source>
        <dbReference type="Proteomes" id="UP000431533"/>
    </source>
</evidence>
<dbReference type="InterPro" id="IPR045851">
    <property type="entry name" value="AMP-bd_C_sf"/>
</dbReference>
<keyword evidence="6" id="KW-1185">Reference proteome</keyword>
<evidence type="ECO:0000259" key="3">
    <source>
        <dbReference type="Pfam" id="PF00501"/>
    </source>
</evidence>
<dbReference type="InterPro" id="IPR020845">
    <property type="entry name" value="AMP-binding_CS"/>
</dbReference>
<reference evidence="5 6" key="1">
    <citation type="submission" date="2018-05" db="EMBL/GenBank/DDBJ databases">
        <title>Genome sequencing and assembly of the regulated plant pathogen Lachnellula willkommii and related sister species for the development of diagnostic species identification markers.</title>
        <authorList>
            <person name="Giroux E."/>
            <person name="Bilodeau G."/>
        </authorList>
    </citation>
    <scope>NUCLEOTIDE SEQUENCE [LARGE SCALE GENOMIC DNA]</scope>
    <source>
        <strain evidence="5 6">CBS 185.66</strain>
    </source>
</reference>
<dbReference type="PANTHER" id="PTHR43107:SF20">
    <property type="entry name" value="FATTY ACID TRANSPORTER_ACYL-COA SYNTHETASE (FAT1), PUTATIVE (AFU_ORTHOLOGUE AFUA_2G11360)-RELATED"/>
    <property type="match status" value="1"/>
</dbReference>
<dbReference type="Gene3D" id="3.30.300.30">
    <property type="match status" value="1"/>
</dbReference>
<dbReference type="InterPro" id="IPR025110">
    <property type="entry name" value="AMP-bd_C"/>
</dbReference>
<dbReference type="GO" id="GO:0009898">
    <property type="term" value="C:cytoplasmic side of plasma membrane"/>
    <property type="evidence" value="ECO:0007669"/>
    <property type="project" value="TreeGrafter"/>
</dbReference>
<dbReference type="PANTHER" id="PTHR43107">
    <property type="entry name" value="LONG-CHAIN FATTY ACID TRANSPORT PROTEIN"/>
    <property type="match status" value="1"/>
</dbReference>
<sequence>MMEPATGALVSAAALAAGAYLNAKLAISVDIQQLRHERAWGERFQSRIESLGDSCSTYHVFDGVDPGLEFLWFEGKSWTYGEIKSYVHRLAAFLESEGVSKKDHIACFMTNSPEMVVTVLALSKLGAVAALVNIHLRGDTLMYCMDISSARTIISSPDLAEFVPASMRHFSLNLLTFPNTIPQQNTTVTLLNQDNLPSPNIITPGVKATPQDVTVLIYTSGTTGKPKACGVRNFLCIATSLPLSQDINDPQKYFPLRTYSPLPLFHGTAFFTAFCYTLGTSSTFCLARKFSASRFFKDVTESRATRILYVGELCRYLVHAPPSSYDRAHKCIVASGNGLRAEIWERFRERYGIPEIREFYRSTEGLAKFDNIGFSAAGAGSIGFAGPLRRYLEQDNFLVKVDPETEAPYRDPRTGFCVRAKLGEPGEVIGRVKSRALLTEYLNNESATEEKILFDVFEKGDCYQKMGDLMIHDHTGWVRFHDRMGDSFRWKGENVSAGEVRDHLAKLPGVVDAVVYGVKLSSYDGQAGAAAITLESNADGPFMNKLYKQLKKTGLPGYAMPRLVRITSEIETNATFKKAKLDISKRSWNSSDKGNQDKLYWLNGKTYQPLDGDSWRAIEIGKAKL</sequence>
<dbReference type="Gene3D" id="3.40.50.12780">
    <property type="entry name" value="N-terminal domain of ligase-like"/>
    <property type="match status" value="1"/>
</dbReference>
<protein>
    <submittedName>
        <fullName evidence="5">Fatty acid transporter protein</fullName>
    </submittedName>
</protein>
<accession>A0A8H8U2W4</accession>
<comment type="caution">
    <text evidence="5">The sequence shown here is derived from an EMBL/GenBank/DDBJ whole genome shotgun (WGS) entry which is preliminary data.</text>
</comment>
<evidence type="ECO:0000256" key="2">
    <source>
        <dbReference type="ARBA" id="ARBA00022598"/>
    </source>
</evidence>
<name>A0A8H8U2W4_9HELO</name>
<dbReference type="EMBL" id="QGMH01000030">
    <property type="protein sequence ID" value="TVY28511.1"/>
    <property type="molecule type" value="Genomic_DNA"/>
</dbReference>
<dbReference type="Pfam" id="PF13193">
    <property type="entry name" value="AMP-binding_C"/>
    <property type="match status" value="1"/>
</dbReference>
<dbReference type="GO" id="GO:0005811">
    <property type="term" value="C:lipid droplet"/>
    <property type="evidence" value="ECO:0007669"/>
    <property type="project" value="TreeGrafter"/>
</dbReference>
<dbReference type="Pfam" id="PF00501">
    <property type="entry name" value="AMP-binding"/>
    <property type="match status" value="1"/>
</dbReference>